<dbReference type="GO" id="GO:0030288">
    <property type="term" value="C:outer membrane-bounded periplasmic space"/>
    <property type="evidence" value="ECO:0007669"/>
    <property type="project" value="TreeGrafter"/>
</dbReference>
<dbReference type="InterPro" id="IPR025997">
    <property type="entry name" value="SBP_2_dom"/>
</dbReference>
<sequence>MDNLLIKLNFVLVIGFFSSLVPAAPLHDYWELSEYLTTHPEQIPLSIAFSAQVQLPASPPTLRAKQPLRVAMVLPAEQVSDYWRRNISAFQSRMAELGIPYQLEPFFTKPSLEPREQSRYLFEALKSDPDYLIFTLDTLRHKKFIERIVSRGRPKIILQNITTPLKAWQDKQPFLYVGFDHATGSRMLADYYKAAFPRSADYGMLYFSKGYVSTARGDTFIGAMQSAETIKLRTSYYTKANRESAYQAALSTLREYPNLDFFYACATDVALGAADAIKQLGLQNKVRVNGWGGGSAELEAIENADLDVTVMRMNDDTGVAMAEAIKLDRQNRPVPLVYSGELVLVTKGISKERLNTLKHRAFRYSDQ</sequence>
<accession>A0A2T3MTT4</accession>
<evidence type="ECO:0000256" key="3">
    <source>
        <dbReference type="ARBA" id="ARBA00022181"/>
    </source>
</evidence>
<dbReference type="RefSeq" id="WP_107284888.1">
    <property type="nucleotide sequence ID" value="NZ_PYMC01000018.1"/>
</dbReference>
<evidence type="ECO:0000313" key="5">
    <source>
        <dbReference type="EMBL" id="PSW02595.1"/>
    </source>
</evidence>
<dbReference type="InterPro" id="IPR028082">
    <property type="entry name" value="Peripla_BP_I"/>
</dbReference>
<dbReference type="Proteomes" id="UP000240904">
    <property type="component" value="Unassembled WGS sequence"/>
</dbReference>
<dbReference type="GO" id="GO:0030246">
    <property type="term" value="F:carbohydrate binding"/>
    <property type="evidence" value="ECO:0007669"/>
    <property type="project" value="TreeGrafter"/>
</dbReference>
<comment type="subcellular location">
    <subcellularLocation>
        <location evidence="1">Periplasm</location>
    </subcellularLocation>
</comment>
<name>A0A2T3MTT4_9GAMM</name>
<evidence type="ECO:0000259" key="4">
    <source>
        <dbReference type="Pfam" id="PF13407"/>
    </source>
</evidence>
<keyword evidence="6" id="KW-1185">Reference proteome</keyword>
<comment type="similarity">
    <text evidence="2">Belongs to the bacterial solute-binding protein 2 family.</text>
</comment>
<comment type="caution">
    <text evidence="5">The sequence shown here is derived from an EMBL/GenBank/DDBJ whole genome shotgun (WGS) entry which is preliminary data.</text>
</comment>
<dbReference type="InterPro" id="IPR050555">
    <property type="entry name" value="Bact_Solute-Bind_Prot2"/>
</dbReference>
<evidence type="ECO:0000256" key="2">
    <source>
        <dbReference type="ARBA" id="ARBA00007639"/>
    </source>
</evidence>
<dbReference type="GO" id="GO:0055085">
    <property type="term" value="P:transmembrane transport"/>
    <property type="evidence" value="ECO:0007669"/>
    <property type="project" value="UniProtKB-ARBA"/>
</dbReference>
<dbReference type="CDD" id="cd06303">
    <property type="entry name" value="PBP1_LuxPQ_Quorum_Sensing"/>
    <property type="match status" value="1"/>
</dbReference>
<dbReference type="SUPFAM" id="SSF53822">
    <property type="entry name" value="Periplasmic binding protein-like I"/>
    <property type="match status" value="1"/>
</dbReference>
<evidence type="ECO:0000313" key="6">
    <source>
        <dbReference type="Proteomes" id="UP000240904"/>
    </source>
</evidence>
<reference evidence="5 6" key="1">
    <citation type="submission" date="2018-03" db="EMBL/GenBank/DDBJ databases">
        <title>Whole genome sequencing of Histamine producing bacteria.</title>
        <authorList>
            <person name="Butler K."/>
        </authorList>
    </citation>
    <scope>NUCLEOTIDE SEQUENCE [LARGE SCALE GENOMIC DNA]</scope>
    <source>
        <strain evidence="5 6">DSM 16190</strain>
    </source>
</reference>
<feature type="domain" description="Periplasmic binding protein" evidence="4">
    <location>
        <begin position="73"/>
        <end position="324"/>
    </location>
</feature>
<dbReference type="Gene3D" id="3.40.50.2300">
    <property type="match status" value="2"/>
</dbReference>
<evidence type="ECO:0000256" key="1">
    <source>
        <dbReference type="ARBA" id="ARBA00004418"/>
    </source>
</evidence>
<dbReference type="PANTHER" id="PTHR30036">
    <property type="entry name" value="D-XYLOSE-BINDING PERIPLASMIC PROTEIN"/>
    <property type="match status" value="1"/>
</dbReference>
<protein>
    <recommendedName>
        <fullName evidence="3">Autoinducer 2-binding periplasmic protein LuxP</fullName>
    </recommendedName>
</protein>
<proteinExistence type="inferred from homology"/>
<dbReference type="Pfam" id="PF13407">
    <property type="entry name" value="Peripla_BP_4"/>
    <property type="match status" value="1"/>
</dbReference>
<dbReference type="EMBL" id="PYMC01000018">
    <property type="protein sequence ID" value="PSW02595.1"/>
    <property type="molecule type" value="Genomic_DNA"/>
</dbReference>
<gene>
    <name evidence="5" type="ORF">C9I89_18950</name>
</gene>
<organism evidence="5 6">
    <name type="scientific">Photobacterium lipolyticum</name>
    <dbReference type="NCBI Taxonomy" id="266810"/>
    <lineage>
        <taxon>Bacteria</taxon>
        <taxon>Pseudomonadati</taxon>
        <taxon>Pseudomonadota</taxon>
        <taxon>Gammaproteobacteria</taxon>
        <taxon>Vibrionales</taxon>
        <taxon>Vibrionaceae</taxon>
        <taxon>Photobacterium</taxon>
    </lineage>
</organism>
<dbReference type="PANTHER" id="PTHR30036:SF7">
    <property type="entry name" value="ABC TRANSPORTER PERIPLASMIC-BINDING PROTEIN YPHF"/>
    <property type="match status" value="1"/>
</dbReference>
<dbReference type="AlphaFoldDB" id="A0A2T3MTT4"/>
<dbReference type="OrthoDB" id="9784024at2"/>